<keyword evidence="1" id="KW-0812">Transmembrane</keyword>
<dbReference type="AlphaFoldDB" id="A0AAE3A147"/>
<organism evidence="2 3">
    <name type="scientific">Waltera acetigignens</name>
    <dbReference type="NCBI Taxonomy" id="2981769"/>
    <lineage>
        <taxon>Bacteria</taxon>
        <taxon>Bacillati</taxon>
        <taxon>Bacillota</taxon>
        <taxon>Clostridia</taxon>
        <taxon>Lachnospirales</taxon>
        <taxon>Lachnospiraceae</taxon>
        <taxon>Waltera</taxon>
    </lineage>
</organism>
<name>A0AAE3A147_9FIRM</name>
<dbReference type="Pfam" id="PF11391">
    <property type="entry name" value="DUF2798"/>
    <property type="match status" value="2"/>
</dbReference>
<feature type="transmembrane region" description="Helical" evidence="1">
    <location>
        <begin position="6"/>
        <end position="28"/>
    </location>
</feature>
<gene>
    <name evidence="2" type="ORF">LKD75_16055</name>
</gene>
<keyword evidence="1" id="KW-1133">Transmembrane helix</keyword>
<evidence type="ECO:0000313" key="2">
    <source>
        <dbReference type="EMBL" id="MCC2121077.1"/>
    </source>
</evidence>
<reference evidence="2 3" key="1">
    <citation type="submission" date="2021-10" db="EMBL/GenBank/DDBJ databases">
        <title>Anaerobic single-cell dispensing facilitates the cultivation of human gut bacteria.</title>
        <authorList>
            <person name="Afrizal A."/>
        </authorList>
    </citation>
    <scope>NUCLEOTIDE SEQUENCE [LARGE SCALE GENOMIC DNA]</scope>
    <source>
        <strain evidence="2 3">CLA-AA-H273</strain>
    </source>
</reference>
<feature type="transmembrane region" description="Helical" evidence="1">
    <location>
        <begin position="129"/>
        <end position="153"/>
    </location>
</feature>
<dbReference type="Proteomes" id="UP001197795">
    <property type="component" value="Unassembled WGS sequence"/>
</dbReference>
<evidence type="ECO:0000256" key="1">
    <source>
        <dbReference type="SAM" id="Phobius"/>
    </source>
</evidence>
<feature type="transmembrane region" description="Helical" evidence="1">
    <location>
        <begin position="81"/>
        <end position="108"/>
    </location>
</feature>
<protein>
    <submittedName>
        <fullName evidence="2">DUF2798 domain-containing protein</fullName>
    </submittedName>
</protein>
<comment type="caution">
    <text evidence="2">The sequence shown here is derived from an EMBL/GenBank/DDBJ whole genome shotgun (WGS) entry which is preliminary data.</text>
</comment>
<dbReference type="EMBL" id="JAJEPV010000056">
    <property type="protein sequence ID" value="MCC2121077.1"/>
    <property type="molecule type" value="Genomic_DNA"/>
</dbReference>
<evidence type="ECO:0000313" key="3">
    <source>
        <dbReference type="Proteomes" id="UP001197795"/>
    </source>
</evidence>
<keyword evidence="3" id="KW-1185">Reference proteome</keyword>
<sequence>MPKTRLQNIIFTLIMAFVMVYAMVCYNIALDKGGMTNEIFLLAFHEIPIMWPIACILEYFAVEKLSRKLAFRMVSPEDKPVFITLAISSMIVCLMCPVMSFIATCLFMHPGNQIIALWLQKTVQNFPMALCWQIFFAGPGVRNVFGFVVGFILDRKSIIDYHL</sequence>
<proteinExistence type="predicted"/>
<dbReference type="InterPro" id="IPR021529">
    <property type="entry name" value="DUF2798"/>
</dbReference>
<feature type="transmembrane region" description="Helical" evidence="1">
    <location>
        <begin position="40"/>
        <end position="61"/>
    </location>
</feature>
<dbReference type="RefSeq" id="WP_117467353.1">
    <property type="nucleotide sequence ID" value="NZ_JAJEPV010000056.1"/>
</dbReference>
<keyword evidence="1" id="KW-0472">Membrane</keyword>
<accession>A0AAE3A147</accession>